<name>A0A6T6ACR6_9RHOD</name>
<evidence type="ECO:0000256" key="1">
    <source>
        <dbReference type="SAM" id="MobiDB-lite"/>
    </source>
</evidence>
<dbReference type="AlphaFoldDB" id="A0A6T6ACR6"/>
<reference evidence="3" key="1">
    <citation type="submission" date="2021-01" db="EMBL/GenBank/DDBJ databases">
        <authorList>
            <person name="Corre E."/>
            <person name="Pelletier E."/>
            <person name="Niang G."/>
            <person name="Scheremetjew M."/>
            <person name="Finn R."/>
            <person name="Kale V."/>
            <person name="Holt S."/>
            <person name="Cochrane G."/>
            <person name="Meng A."/>
            <person name="Brown T."/>
            <person name="Cohen L."/>
        </authorList>
    </citation>
    <scope>NUCLEOTIDE SEQUENCE</scope>
    <source>
        <strain evidence="3">SAG 36.94</strain>
    </source>
</reference>
<protein>
    <submittedName>
        <fullName evidence="3">Uncharacterized protein</fullName>
    </submittedName>
</protein>
<dbReference type="EMBL" id="HBGH01000300">
    <property type="protein sequence ID" value="CAD9220666.1"/>
    <property type="molecule type" value="Transcribed_RNA"/>
</dbReference>
<evidence type="ECO:0000313" key="3">
    <source>
        <dbReference type="EMBL" id="CAD9220667.1"/>
    </source>
</evidence>
<evidence type="ECO:0000313" key="2">
    <source>
        <dbReference type="EMBL" id="CAD9220666.1"/>
    </source>
</evidence>
<sequence>MENQSKLPPSRPGSRSATPGSLVGRKGFRFKFKTVRHVKGPNPKSCVQLFDRPAAFGILILSVSSIKRERTVIQLKKRIRHLEDANERLLHHLFGCYTLLTSIPKERFNEHLRRNPRLGQDSVHATLSWCRKKMLQMTNRHLPKVSDKDVL</sequence>
<proteinExistence type="predicted"/>
<feature type="region of interest" description="Disordered" evidence="1">
    <location>
        <begin position="1"/>
        <end position="23"/>
    </location>
</feature>
<organism evidence="3">
    <name type="scientific">Compsopogon caeruleus</name>
    <dbReference type="NCBI Taxonomy" id="31354"/>
    <lineage>
        <taxon>Eukaryota</taxon>
        <taxon>Rhodophyta</taxon>
        <taxon>Compsopogonophyceae</taxon>
        <taxon>Compsopogonales</taxon>
        <taxon>Compsopogonaceae</taxon>
        <taxon>Compsopogon</taxon>
    </lineage>
</organism>
<feature type="compositionally biased region" description="Polar residues" evidence="1">
    <location>
        <begin position="1"/>
        <end position="19"/>
    </location>
</feature>
<gene>
    <name evidence="2" type="ORF">CCAE0312_LOCUS145</name>
    <name evidence="3" type="ORF">CCAE0312_LOCUS146</name>
</gene>
<accession>A0A6T6ACR6</accession>
<dbReference type="EMBL" id="HBGH01000301">
    <property type="protein sequence ID" value="CAD9220667.1"/>
    <property type="molecule type" value="Transcribed_RNA"/>
</dbReference>